<accession>A0ABV0TE54</accession>
<evidence type="ECO:0000313" key="2">
    <source>
        <dbReference type="EMBL" id="MEQ2230301.1"/>
    </source>
</evidence>
<sequence length="146" mass="16019">MIRCRLSIVPEIRLRACMLSPLGYRQATAGRAGLVLFSISPWCRLNRRAILSVFSHPSDSRLSSTPPEDTVPRLACSHSSSPPSPAGQLDAAFCLLCHSAGLQAEERGMVLVKEKSNTEGEDLKTKYSSIRPLSLAVHKQLEVYRA</sequence>
<evidence type="ECO:0000256" key="1">
    <source>
        <dbReference type="SAM" id="MobiDB-lite"/>
    </source>
</evidence>
<evidence type="ECO:0000313" key="3">
    <source>
        <dbReference type="Proteomes" id="UP001482620"/>
    </source>
</evidence>
<organism evidence="2 3">
    <name type="scientific">Ilyodon furcidens</name>
    <name type="common">goldbreast splitfin</name>
    <dbReference type="NCBI Taxonomy" id="33524"/>
    <lineage>
        <taxon>Eukaryota</taxon>
        <taxon>Metazoa</taxon>
        <taxon>Chordata</taxon>
        <taxon>Craniata</taxon>
        <taxon>Vertebrata</taxon>
        <taxon>Euteleostomi</taxon>
        <taxon>Actinopterygii</taxon>
        <taxon>Neopterygii</taxon>
        <taxon>Teleostei</taxon>
        <taxon>Neoteleostei</taxon>
        <taxon>Acanthomorphata</taxon>
        <taxon>Ovalentaria</taxon>
        <taxon>Atherinomorphae</taxon>
        <taxon>Cyprinodontiformes</taxon>
        <taxon>Goodeidae</taxon>
        <taxon>Ilyodon</taxon>
    </lineage>
</organism>
<dbReference type="EMBL" id="JAHRIQ010026886">
    <property type="protein sequence ID" value="MEQ2230301.1"/>
    <property type="molecule type" value="Genomic_DNA"/>
</dbReference>
<proteinExistence type="predicted"/>
<protein>
    <submittedName>
        <fullName evidence="2">Uncharacterized protein</fullName>
    </submittedName>
</protein>
<keyword evidence="3" id="KW-1185">Reference proteome</keyword>
<feature type="region of interest" description="Disordered" evidence="1">
    <location>
        <begin position="57"/>
        <end position="85"/>
    </location>
</feature>
<dbReference type="Proteomes" id="UP001482620">
    <property type="component" value="Unassembled WGS sequence"/>
</dbReference>
<name>A0ABV0TE54_9TELE</name>
<gene>
    <name evidence="2" type="ORF">ILYODFUR_027825</name>
</gene>
<reference evidence="2 3" key="1">
    <citation type="submission" date="2021-06" db="EMBL/GenBank/DDBJ databases">
        <authorList>
            <person name="Palmer J.M."/>
        </authorList>
    </citation>
    <scope>NUCLEOTIDE SEQUENCE [LARGE SCALE GENOMIC DNA]</scope>
    <source>
        <strain evidence="3">if_2019</strain>
        <tissue evidence="2">Muscle</tissue>
    </source>
</reference>
<feature type="compositionally biased region" description="Polar residues" evidence="1">
    <location>
        <begin position="57"/>
        <end position="67"/>
    </location>
</feature>
<comment type="caution">
    <text evidence="2">The sequence shown here is derived from an EMBL/GenBank/DDBJ whole genome shotgun (WGS) entry which is preliminary data.</text>
</comment>